<evidence type="ECO:0000256" key="3">
    <source>
        <dbReference type="ARBA" id="ARBA00029447"/>
    </source>
</evidence>
<reference evidence="9 10" key="1">
    <citation type="submission" date="2019-03" db="EMBL/GenBank/DDBJ databases">
        <title>Genomic Encyclopedia of Type Strains, Phase IV (KMG-IV): sequencing the most valuable type-strain genomes for metagenomic binning, comparative biology and taxonomic classification.</title>
        <authorList>
            <person name="Goeker M."/>
        </authorList>
    </citation>
    <scope>NUCLEOTIDE SEQUENCE [LARGE SCALE GENOMIC DNA]</scope>
    <source>
        <strain evidence="9 10">DSM 654</strain>
    </source>
</reference>
<dbReference type="GO" id="GO:0007165">
    <property type="term" value="P:signal transduction"/>
    <property type="evidence" value="ECO:0007669"/>
    <property type="project" value="UniProtKB-KW"/>
</dbReference>
<dbReference type="SMART" id="SM00304">
    <property type="entry name" value="HAMP"/>
    <property type="match status" value="2"/>
</dbReference>
<dbReference type="InterPro" id="IPR033462">
    <property type="entry name" value="Cache_3-Cache_2"/>
</dbReference>
<dbReference type="PANTHER" id="PTHR43531">
    <property type="entry name" value="PROTEIN ICFG"/>
    <property type="match status" value="1"/>
</dbReference>
<dbReference type="PRINTS" id="PR00260">
    <property type="entry name" value="CHEMTRNSDUCR"/>
</dbReference>
<dbReference type="GO" id="GO:0006935">
    <property type="term" value="P:chemotaxis"/>
    <property type="evidence" value="ECO:0007669"/>
    <property type="project" value="InterPro"/>
</dbReference>
<dbReference type="PROSITE" id="PS50111">
    <property type="entry name" value="CHEMOTAXIS_TRANSDUC_2"/>
    <property type="match status" value="1"/>
</dbReference>
<evidence type="ECO:0000259" key="7">
    <source>
        <dbReference type="PROSITE" id="PS50111"/>
    </source>
</evidence>
<evidence type="ECO:0000256" key="4">
    <source>
        <dbReference type="PROSITE-ProRule" id="PRU00284"/>
    </source>
</evidence>
<dbReference type="CDD" id="cd06225">
    <property type="entry name" value="HAMP"/>
    <property type="match status" value="1"/>
</dbReference>
<evidence type="ECO:0000259" key="8">
    <source>
        <dbReference type="PROSITE" id="PS50885"/>
    </source>
</evidence>
<dbReference type="InterPro" id="IPR004090">
    <property type="entry name" value="Chemotax_Me-accpt_rcpt"/>
</dbReference>
<feature type="domain" description="Methyl-accepting transducer" evidence="7">
    <location>
        <begin position="393"/>
        <end position="622"/>
    </location>
</feature>
<dbReference type="FunFam" id="1.10.287.950:FF:000001">
    <property type="entry name" value="Methyl-accepting chemotaxis sensory transducer"/>
    <property type="match status" value="1"/>
</dbReference>
<gene>
    <name evidence="9" type="ORF">EV671_1009106</name>
</gene>
<name>A0A4R3V4X8_ROSSA</name>
<dbReference type="CDD" id="cd11386">
    <property type="entry name" value="MCP_signal"/>
    <property type="match status" value="1"/>
</dbReference>
<dbReference type="Gene3D" id="1.10.287.950">
    <property type="entry name" value="Methyl-accepting chemotaxis protein"/>
    <property type="match status" value="1"/>
</dbReference>
<sequence>MSQPVHSIARQVSMTGAIAVAAVLLGVSLVVGALLKRSANEQVQTWVGDKAASLVDAMQAMDDIAAKQVQRNFGSFRQDFGPSFTLDEATGELRDWGPKLNGNFTQVDKFAAVNGGVATVFAAKGDDFERITSSLKNDKGERVMGTLLGKKHPAYANIMAGKSWTGRALLSGRAYMTHYEPIKSDAGKVVGILLVGFDLDAFETAMDRMAGSAKFFNHGGTYIVAMPEDPSKAQLAAHPTAKGKLLASVSPGFEKLLAEQKESAVVFDDVPDVLGNGLSDNFAVARKSDKTGYWVIAQVSRGEAQAAGRATLWFFWGALALTTAGLGVGLMWMMRRWVAEPLGSLQKAVGAIADGDLSQSVSSSRNDEIGSLIQDTEGMRQRLASTIGTVRASVDSIGTASTEIATGNLDLSQRTEQTASNLQNAASAMGQLTGTVRQTADSARTANQLVQSAVSAATRGGEVVGQVVTTMDEINAASKKIADIIGTIDGIAFQTNILALNAAVEAARAGEQGRGFAVVAGEVRSLAGRSAEAAKEIKTLIGNSVERVENGARLVQTAGTTMGEIVSSVQRVQDIIGEISSAATEQSEGIASVNTSVVQLDQMTQQNAALVEESAAAAESLKEQAQRLVEAVAVFRVAGGESLHRSAAPRAAPAPAALPAAKAAAPKPVAKPAAKPAAAKPAAPAARKPAAPAKTGPAVATTPAPRASTAAAPRPAPPAPASVDEGDWETF</sequence>
<dbReference type="GO" id="GO:0004888">
    <property type="term" value="F:transmembrane signaling receptor activity"/>
    <property type="evidence" value="ECO:0007669"/>
    <property type="project" value="InterPro"/>
</dbReference>
<dbReference type="SMART" id="SM00283">
    <property type="entry name" value="MA"/>
    <property type="match status" value="1"/>
</dbReference>
<feature type="region of interest" description="Disordered" evidence="5">
    <location>
        <begin position="667"/>
        <end position="731"/>
    </location>
</feature>
<dbReference type="OrthoDB" id="9763018at2"/>
<keyword evidence="6" id="KW-0472">Membrane</keyword>
<dbReference type="InterPro" id="IPR004089">
    <property type="entry name" value="MCPsignal_dom"/>
</dbReference>
<feature type="domain" description="HAMP" evidence="8">
    <location>
        <begin position="336"/>
        <end position="388"/>
    </location>
</feature>
<dbReference type="Pfam" id="PF00672">
    <property type="entry name" value="HAMP"/>
    <property type="match status" value="1"/>
</dbReference>
<dbReference type="PROSITE" id="PS50885">
    <property type="entry name" value="HAMP"/>
    <property type="match status" value="1"/>
</dbReference>
<keyword evidence="6" id="KW-1133">Transmembrane helix</keyword>
<dbReference type="InterPro" id="IPR029151">
    <property type="entry name" value="Sensor-like_sf"/>
</dbReference>
<dbReference type="SUPFAM" id="SSF103190">
    <property type="entry name" value="Sensory domain-like"/>
    <property type="match status" value="1"/>
</dbReference>
<protein>
    <submittedName>
        <fullName evidence="9">Methyl-accepting chemotaxis protein-2 (Aspartate sensor receptor)</fullName>
    </submittedName>
</protein>
<comment type="similarity">
    <text evidence="3">Belongs to the methyl-accepting chemotaxis (MCP) protein family.</text>
</comment>
<accession>A0A4R3V4X8</accession>
<dbReference type="SUPFAM" id="SSF58104">
    <property type="entry name" value="Methyl-accepting chemotaxis protein (MCP) signaling domain"/>
    <property type="match status" value="1"/>
</dbReference>
<evidence type="ECO:0000256" key="6">
    <source>
        <dbReference type="SAM" id="Phobius"/>
    </source>
</evidence>
<dbReference type="RefSeq" id="WP_132571168.1">
    <property type="nucleotide sequence ID" value="NZ_CBCSGL010000016.1"/>
</dbReference>
<evidence type="ECO:0000256" key="1">
    <source>
        <dbReference type="ARBA" id="ARBA00004370"/>
    </source>
</evidence>
<feature type="compositionally biased region" description="Low complexity" evidence="5">
    <location>
        <begin position="667"/>
        <end position="713"/>
    </location>
</feature>
<dbReference type="InterPro" id="IPR051310">
    <property type="entry name" value="MCP_chemotaxis"/>
</dbReference>
<dbReference type="Proteomes" id="UP000295110">
    <property type="component" value="Unassembled WGS sequence"/>
</dbReference>
<keyword evidence="4" id="KW-0807">Transducer</keyword>
<dbReference type="GO" id="GO:0005886">
    <property type="term" value="C:plasma membrane"/>
    <property type="evidence" value="ECO:0007669"/>
    <property type="project" value="TreeGrafter"/>
</dbReference>
<evidence type="ECO:0000256" key="5">
    <source>
        <dbReference type="SAM" id="MobiDB-lite"/>
    </source>
</evidence>
<feature type="transmembrane region" description="Helical" evidence="6">
    <location>
        <begin position="313"/>
        <end position="334"/>
    </location>
</feature>
<dbReference type="AlphaFoldDB" id="A0A4R3V4X8"/>
<dbReference type="Pfam" id="PF00015">
    <property type="entry name" value="MCPsignal"/>
    <property type="match status" value="1"/>
</dbReference>
<comment type="caution">
    <text evidence="9">The sequence shown here is derived from an EMBL/GenBank/DDBJ whole genome shotgun (WGS) entry which is preliminary data.</text>
</comment>
<dbReference type="InterPro" id="IPR003660">
    <property type="entry name" value="HAMP_dom"/>
</dbReference>
<dbReference type="Pfam" id="PF17201">
    <property type="entry name" value="Cache_3-Cache_2"/>
    <property type="match status" value="1"/>
</dbReference>
<keyword evidence="2" id="KW-0488">Methylation</keyword>
<feature type="transmembrane region" description="Helical" evidence="6">
    <location>
        <begin position="12"/>
        <end position="35"/>
    </location>
</feature>
<dbReference type="PANTHER" id="PTHR43531:SF14">
    <property type="entry name" value="METHYL-ACCEPTING CHEMOTAXIS PROTEIN I-RELATED"/>
    <property type="match status" value="1"/>
</dbReference>
<dbReference type="EMBL" id="SMBU01000009">
    <property type="protein sequence ID" value="TCU98830.1"/>
    <property type="molecule type" value="Genomic_DNA"/>
</dbReference>
<comment type="subcellular location">
    <subcellularLocation>
        <location evidence="1">Membrane</location>
    </subcellularLocation>
</comment>
<evidence type="ECO:0000313" key="10">
    <source>
        <dbReference type="Proteomes" id="UP000295110"/>
    </source>
</evidence>
<proteinExistence type="inferred from homology"/>
<keyword evidence="6" id="KW-0812">Transmembrane</keyword>
<keyword evidence="10" id="KW-1185">Reference proteome</keyword>
<evidence type="ECO:0000313" key="9">
    <source>
        <dbReference type="EMBL" id="TCU98830.1"/>
    </source>
</evidence>
<evidence type="ECO:0000256" key="2">
    <source>
        <dbReference type="ARBA" id="ARBA00022481"/>
    </source>
</evidence>
<keyword evidence="9" id="KW-0675">Receptor</keyword>
<organism evidence="9 10">
    <name type="scientific">Roseateles saccharophilus</name>
    <name type="common">Pseudomonas saccharophila</name>
    <dbReference type="NCBI Taxonomy" id="304"/>
    <lineage>
        <taxon>Bacteria</taxon>
        <taxon>Pseudomonadati</taxon>
        <taxon>Pseudomonadota</taxon>
        <taxon>Betaproteobacteria</taxon>
        <taxon>Burkholderiales</taxon>
        <taxon>Sphaerotilaceae</taxon>
        <taxon>Roseateles</taxon>
    </lineage>
</organism>